<keyword evidence="1 2" id="KW-0732">Signal</keyword>
<gene>
    <name evidence="3" type="ORF">DU000_07830</name>
</gene>
<proteinExistence type="predicted"/>
<feature type="signal peptide" evidence="2">
    <location>
        <begin position="1"/>
        <end position="22"/>
    </location>
</feature>
<dbReference type="PANTHER" id="PTHR33376:SF2">
    <property type="entry name" value="DICARBOXYLATE-BINDING PERIPLASMIC PROTEIN"/>
    <property type="match status" value="1"/>
</dbReference>
<name>A0A368L1C1_9BURK</name>
<evidence type="ECO:0000256" key="1">
    <source>
        <dbReference type="ARBA" id="ARBA00022729"/>
    </source>
</evidence>
<accession>A0A368L1C1</accession>
<dbReference type="CDD" id="cd13675">
    <property type="entry name" value="PBP2_TRAP_SBP_like_5"/>
    <property type="match status" value="1"/>
</dbReference>
<dbReference type="NCBIfam" id="TIGR00787">
    <property type="entry name" value="dctP"/>
    <property type="match status" value="1"/>
</dbReference>
<dbReference type="GO" id="GO:0030246">
    <property type="term" value="F:carbohydrate binding"/>
    <property type="evidence" value="ECO:0007669"/>
    <property type="project" value="TreeGrafter"/>
</dbReference>
<protein>
    <submittedName>
        <fullName evidence="3">C4-dicarboxylate ABC transporter substrate-binding protein</fullName>
    </submittedName>
</protein>
<dbReference type="InterPro" id="IPR038404">
    <property type="entry name" value="TRAP_DctP_sf"/>
</dbReference>
<sequence>MKLWQPLFATALSVALCGQLHADTKTLKLGHPQAPTSAFHAGAVEFAEQVGKLTNGRYKVEVFPSGSLGGEREMVESVQLGTLDFVVTSTGPVGNFVPDTLITDIPFLFRDYDHARKTLDGPIGQEILTKFPAKGLVGLAWGENGFRNLTNNKKAVNVPEDMKGLKLRTMENPVHMTAFRTLGAQPTPMAFTELFGALQQGTVDGQENPIPVIVSSKFGQVQKHLTLTGHVYSPALIITSVPLFNSLSAADKKVVQDAARLGAAKMRAKVNEIESSGLDALRKEGVSIVSTIDKAKFQSALEPAYAEYAKRFGADKIERIRQVK</sequence>
<dbReference type="RefSeq" id="WP_114402847.1">
    <property type="nucleotide sequence ID" value="NZ_QPGB01000003.1"/>
</dbReference>
<dbReference type="Pfam" id="PF03480">
    <property type="entry name" value="DctP"/>
    <property type="match status" value="1"/>
</dbReference>
<dbReference type="AlphaFoldDB" id="A0A368L1C1"/>
<comment type="caution">
    <text evidence="3">The sequence shown here is derived from an EMBL/GenBank/DDBJ whole genome shotgun (WGS) entry which is preliminary data.</text>
</comment>
<organism evidence="3 4">
    <name type="scientific">Parvibium lacunae</name>
    <dbReference type="NCBI Taxonomy" id="1888893"/>
    <lineage>
        <taxon>Bacteria</taxon>
        <taxon>Pseudomonadati</taxon>
        <taxon>Pseudomonadota</taxon>
        <taxon>Betaproteobacteria</taxon>
        <taxon>Burkholderiales</taxon>
        <taxon>Alcaligenaceae</taxon>
        <taxon>Parvibium</taxon>
    </lineage>
</organism>
<dbReference type="InterPro" id="IPR018389">
    <property type="entry name" value="DctP_fam"/>
</dbReference>
<keyword evidence="4" id="KW-1185">Reference proteome</keyword>
<dbReference type="GO" id="GO:0055085">
    <property type="term" value="P:transmembrane transport"/>
    <property type="evidence" value="ECO:0007669"/>
    <property type="project" value="InterPro"/>
</dbReference>
<dbReference type="Gene3D" id="3.40.190.170">
    <property type="entry name" value="Bacterial extracellular solute-binding protein, family 7"/>
    <property type="match status" value="1"/>
</dbReference>
<evidence type="ECO:0000313" key="3">
    <source>
        <dbReference type="EMBL" id="RCS57366.1"/>
    </source>
</evidence>
<evidence type="ECO:0000256" key="2">
    <source>
        <dbReference type="SAM" id="SignalP"/>
    </source>
</evidence>
<evidence type="ECO:0000313" key="4">
    <source>
        <dbReference type="Proteomes" id="UP000252357"/>
    </source>
</evidence>
<dbReference type="NCBIfam" id="NF037995">
    <property type="entry name" value="TRAP_S1"/>
    <property type="match status" value="1"/>
</dbReference>
<dbReference type="Proteomes" id="UP000252357">
    <property type="component" value="Unassembled WGS sequence"/>
</dbReference>
<reference evidence="3 4" key="1">
    <citation type="journal article" date="2018" name="Int. J. Syst. Evol. Microbiol.">
        <title>Parvibium lacunae gen. nov., sp. nov., a new member of the family Alcaligenaceae isolated from a freshwater pond.</title>
        <authorList>
            <person name="Chen W.M."/>
            <person name="Xie P.B."/>
            <person name="Hsu M.Y."/>
            <person name="Sheu S.Y."/>
        </authorList>
    </citation>
    <scope>NUCLEOTIDE SEQUENCE [LARGE SCALE GENOMIC DNA]</scope>
    <source>
        <strain evidence="3 4">KMB9</strain>
    </source>
</reference>
<dbReference type="OrthoDB" id="9794826at2"/>
<dbReference type="InterPro" id="IPR004682">
    <property type="entry name" value="TRAP_DctP"/>
</dbReference>
<dbReference type="GO" id="GO:0030288">
    <property type="term" value="C:outer membrane-bounded periplasmic space"/>
    <property type="evidence" value="ECO:0007669"/>
    <property type="project" value="InterPro"/>
</dbReference>
<dbReference type="PANTHER" id="PTHR33376">
    <property type="match status" value="1"/>
</dbReference>
<dbReference type="EMBL" id="QPGB01000003">
    <property type="protein sequence ID" value="RCS57366.1"/>
    <property type="molecule type" value="Genomic_DNA"/>
</dbReference>
<feature type="chain" id="PRO_5017051245" evidence="2">
    <location>
        <begin position="23"/>
        <end position="324"/>
    </location>
</feature>
<dbReference type="PIRSF" id="PIRSF006470">
    <property type="entry name" value="DctB"/>
    <property type="match status" value="1"/>
</dbReference>